<evidence type="ECO:0000313" key="1">
    <source>
        <dbReference type="EMBL" id="TWU55926.1"/>
    </source>
</evidence>
<proteinExistence type="predicted"/>
<reference evidence="1 2" key="1">
    <citation type="submission" date="2019-02" db="EMBL/GenBank/DDBJ databases">
        <title>Deep-cultivation of Planctomycetes and their phenomic and genomic characterization uncovers novel biology.</title>
        <authorList>
            <person name="Wiegand S."/>
            <person name="Jogler M."/>
            <person name="Boedeker C."/>
            <person name="Pinto D."/>
            <person name="Vollmers J."/>
            <person name="Rivas-Marin E."/>
            <person name="Kohn T."/>
            <person name="Peeters S.H."/>
            <person name="Heuer A."/>
            <person name="Rast P."/>
            <person name="Oberbeckmann S."/>
            <person name="Bunk B."/>
            <person name="Jeske O."/>
            <person name="Meyerdierks A."/>
            <person name="Storesund J.E."/>
            <person name="Kallscheuer N."/>
            <person name="Luecker S."/>
            <person name="Lage O.M."/>
            <person name="Pohl T."/>
            <person name="Merkel B.J."/>
            <person name="Hornburger P."/>
            <person name="Mueller R.-W."/>
            <person name="Bruemmer F."/>
            <person name="Labrenz M."/>
            <person name="Spormann A.M."/>
            <person name="Op Den Camp H."/>
            <person name="Overmann J."/>
            <person name="Amann R."/>
            <person name="Jetten M.S.M."/>
            <person name="Mascher T."/>
            <person name="Medema M.H."/>
            <person name="Devos D.P."/>
            <person name="Kaster A.-K."/>
            <person name="Ovreas L."/>
            <person name="Rohde M."/>
            <person name="Galperin M.Y."/>
            <person name="Jogler C."/>
        </authorList>
    </citation>
    <scope>NUCLEOTIDE SEQUENCE [LARGE SCALE GENOMIC DNA]</scope>
    <source>
        <strain evidence="1 2">Poly59</strain>
    </source>
</reference>
<keyword evidence="2" id="KW-1185">Reference proteome</keyword>
<sequence length="845" mass="93609">MRISFDVAIFGEKGTEHGMLWSTSESVPKGLVVHTDLPIDLPESEGFEPMLAGFALDGNYVFLSTIRDTTAKRAGMARTVALFAPAESVTQLDDLGVVVSELGRLQVTSGKVSPVTLSTEVVDQETAEPDKPVAAIFGALAAEDVKLPVVWEGLLGFSSVLIGLWKMLPEVARPDFQFRIACRPSDGASQGYDLVCSPTERIARWNAHQIVRLSSENNETSVAVNPLVSHATRQQVYSFAKELGLNLGSLRSLPALMRCYLKYTDLPDKTDLQVTTLFRTVGRLSPKPTEGLAIKKKVCEELASRVKGGPAETLMFLRNLTVDAYPNGRKRISQACDARFYDLLVDADEAPTLFVQEAISASSLPWSQGVLRATKRAVENCIPGAAKLVAELFCQMKQPAVADWIENSVEMAPSFEDCLILHAAERVCENASTQLLNLCKQQNWIRLHVRVGSKLLSPAELMRQQAALKSDLTLGAAELSAQLGDKRFALEASKSDVVAYWVQVAIDCEHDGALMASFDYLSPCWRHVFCHFAEHSLPLPRSVDEMDQNIQLSWQAIAGGELTDSRYVHALSQSHFANVLEVPDRALVWARLESIDRETVLEATAEAWFQAAGDSSVKATVLEPVLRAEVLAERYRAELLPANEESDLRAAIQTFENFDELGEEDFAQFRVRYLSANLNLSEVNASKLGEFIQQRDWWRLAKALLNDYKNLGRIDLFPALQACRKQFGMFTRYIHGINEGPMPDDAWWAEAVDVLSVSYPSGPSHNSLWSRAGGELCEIPLEGSGKDRWAQTVAMLRRGRDPKQMHIGNLLWQVRQDGAADHDVNALIDHCPIELDLSCHEPFVD</sequence>
<dbReference type="AlphaFoldDB" id="A0A5C6F752"/>
<name>A0A5C6F752_9BACT</name>
<accession>A0A5C6F752</accession>
<dbReference type="EMBL" id="SJPX01000002">
    <property type="protein sequence ID" value="TWU55926.1"/>
    <property type="molecule type" value="Genomic_DNA"/>
</dbReference>
<protein>
    <submittedName>
        <fullName evidence="1">Uncharacterized protein</fullName>
    </submittedName>
</protein>
<gene>
    <name evidence="1" type="ORF">Poly59_22290</name>
</gene>
<evidence type="ECO:0000313" key="2">
    <source>
        <dbReference type="Proteomes" id="UP000317977"/>
    </source>
</evidence>
<comment type="caution">
    <text evidence="1">The sequence shown here is derived from an EMBL/GenBank/DDBJ whole genome shotgun (WGS) entry which is preliminary data.</text>
</comment>
<dbReference type="RefSeq" id="WP_146534031.1">
    <property type="nucleotide sequence ID" value="NZ_SJPX01000002.1"/>
</dbReference>
<organism evidence="1 2">
    <name type="scientific">Rubripirellula reticaptiva</name>
    <dbReference type="NCBI Taxonomy" id="2528013"/>
    <lineage>
        <taxon>Bacteria</taxon>
        <taxon>Pseudomonadati</taxon>
        <taxon>Planctomycetota</taxon>
        <taxon>Planctomycetia</taxon>
        <taxon>Pirellulales</taxon>
        <taxon>Pirellulaceae</taxon>
        <taxon>Rubripirellula</taxon>
    </lineage>
</organism>
<dbReference type="OrthoDB" id="252376at2"/>
<dbReference type="Pfam" id="PF20012">
    <property type="entry name" value="GAP1-N1"/>
    <property type="match status" value="1"/>
</dbReference>
<dbReference type="Proteomes" id="UP000317977">
    <property type="component" value="Unassembled WGS sequence"/>
</dbReference>